<evidence type="ECO:0000313" key="2">
    <source>
        <dbReference type="EMBL" id="KYG75748.1"/>
    </source>
</evidence>
<accession>A0A150XAK6</accession>
<feature type="transmembrane region" description="Helical" evidence="1">
    <location>
        <begin position="91"/>
        <end position="112"/>
    </location>
</feature>
<gene>
    <name evidence="2" type="ORF">AWW68_07890</name>
</gene>
<evidence type="ECO:0000256" key="1">
    <source>
        <dbReference type="SAM" id="Phobius"/>
    </source>
</evidence>
<dbReference type="OrthoDB" id="118637at2"/>
<protein>
    <recommendedName>
        <fullName evidence="4">Polyketide cyclase</fullName>
    </recommendedName>
</protein>
<sequence length="305" mass="35011">MSKVGFRHIWADRSFRVSIIQTTVFLGLGMLFLHQGWAAYGWVMFLCFPVILGLSLGVHPNKKAMFYGVILALALFLFFIIIAGIEGMVCVIFLLPLIIVPLFLGVIIVHLIEKYHKVKEEVRVRVIWSPLLIFILAVPLENGMLQNEQHIESVSTEIILPYSAIEIFDAIKSVDTLYGAKPFLMKLDLPVPFKCILEKEEVNALRVCYFEGGRIIEKVTAYEPGELLQMDVIDYELTGRVWLGFKEAIYTFDSLAPAKTKMTRTTTYTSKLYPRAYWRVFEKLGISQEHDYVFQNVQRSLIEPF</sequence>
<evidence type="ECO:0000313" key="3">
    <source>
        <dbReference type="Proteomes" id="UP000075606"/>
    </source>
</evidence>
<dbReference type="STRING" id="333140.AWW68_07890"/>
<feature type="transmembrane region" description="Helical" evidence="1">
    <location>
        <begin position="15"/>
        <end position="33"/>
    </location>
</feature>
<proteinExistence type="predicted"/>
<feature type="transmembrane region" description="Helical" evidence="1">
    <location>
        <begin position="124"/>
        <end position="140"/>
    </location>
</feature>
<dbReference type="Proteomes" id="UP000075606">
    <property type="component" value="Unassembled WGS sequence"/>
</dbReference>
<dbReference type="RefSeq" id="WP_068219544.1">
    <property type="nucleotide sequence ID" value="NZ_LRPC01000012.1"/>
</dbReference>
<keyword evidence="1" id="KW-0812">Transmembrane</keyword>
<keyword evidence="3" id="KW-1185">Reference proteome</keyword>
<keyword evidence="1" id="KW-1133">Transmembrane helix</keyword>
<comment type="caution">
    <text evidence="2">The sequence shown here is derived from an EMBL/GenBank/DDBJ whole genome shotgun (WGS) entry which is preliminary data.</text>
</comment>
<dbReference type="EMBL" id="LRPC01000012">
    <property type="protein sequence ID" value="KYG75748.1"/>
    <property type="molecule type" value="Genomic_DNA"/>
</dbReference>
<keyword evidence="1" id="KW-0472">Membrane</keyword>
<dbReference type="AlphaFoldDB" id="A0A150XAK6"/>
<feature type="transmembrane region" description="Helical" evidence="1">
    <location>
        <begin position="65"/>
        <end position="85"/>
    </location>
</feature>
<feature type="transmembrane region" description="Helical" evidence="1">
    <location>
        <begin position="39"/>
        <end position="58"/>
    </location>
</feature>
<reference evidence="2 3" key="1">
    <citation type="submission" date="2016-01" db="EMBL/GenBank/DDBJ databases">
        <title>Genome sequencing of Roseivirga spongicola UST030701-084.</title>
        <authorList>
            <person name="Selvaratnam C."/>
            <person name="Thevarajoo S."/>
            <person name="Goh K.M."/>
            <person name="Ee R."/>
            <person name="Chan K.-G."/>
            <person name="Chong C.S."/>
        </authorList>
    </citation>
    <scope>NUCLEOTIDE SEQUENCE [LARGE SCALE GENOMIC DNA]</scope>
    <source>
        <strain evidence="2 3">UST030701-084</strain>
    </source>
</reference>
<organism evidence="2 3">
    <name type="scientific">Roseivirga spongicola</name>
    <dbReference type="NCBI Taxonomy" id="333140"/>
    <lineage>
        <taxon>Bacteria</taxon>
        <taxon>Pseudomonadati</taxon>
        <taxon>Bacteroidota</taxon>
        <taxon>Cytophagia</taxon>
        <taxon>Cytophagales</taxon>
        <taxon>Roseivirgaceae</taxon>
        <taxon>Roseivirga</taxon>
    </lineage>
</organism>
<name>A0A150XAK6_9BACT</name>
<evidence type="ECO:0008006" key="4">
    <source>
        <dbReference type="Google" id="ProtNLM"/>
    </source>
</evidence>